<accession>A0A0F9U2W1</accession>
<reference evidence="2" key="1">
    <citation type="journal article" date="2015" name="Nature">
        <title>Complex archaea that bridge the gap between prokaryotes and eukaryotes.</title>
        <authorList>
            <person name="Spang A."/>
            <person name="Saw J.H."/>
            <person name="Jorgensen S.L."/>
            <person name="Zaremba-Niedzwiedzka K."/>
            <person name="Martijn J."/>
            <person name="Lind A.E."/>
            <person name="van Eijk R."/>
            <person name="Schleper C."/>
            <person name="Guy L."/>
            <person name="Ettema T.J."/>
        </authorList>
    </citation>
    <scope>NUCLEOTIDE SEQUENCE</scope>
</reference>
<keyword evidence="1" id="KW-1133">Transmembrane helix</keyword>
<keyword evidence="1" id="KW-0812">Transmembrane</keyword>
<evidence type="ECO:0000256" key="1">
    <source>
        <dbReference type="SAM" id="Phobius"/>
    </source>
</evidence>
<proteinExistence type="predicted"/>
<feature type="transmembrane region" description="Helical" evidence="1">
    <location>
        <begin position="15"/>
        <end position="45"/>
    </location>
</feature>
<dbReference type="EMBL" id="LAZR01000875">
    <property type="protein sequence ID" value="KKN55666.1"/>
    <property type="molecule type" value="Genomic_DNA"/>
</dbReference>
<comment type="caution">
    <text evidence="2">The sequence shown here is derived from an EMBL/GenBank/DDBJ whole genome shotgun (WGS) entry which is preliminary data.</text>
</comment>
<protein>
    <submittedName>
        <fullName evidence="2">Uncharacterized protein</fullName>
    </submittedName>
</protein>
<dbReference type="AlphaFoldDB" id="A0A0F9U2W1"/>
<gene>
    <name evidence="2" type="ORF">LCGC14_0579680</name>
</gene>
<keyword evidence="1" id="KW-0472">Membrane</keyword>
<evidence type="ECO:0000313" key="2">
    <source>
        <dbReference type="EMBL" id="KKN55666.1"/>
    </source>
</evidence>
<sequence>MLGFTKQDFSVNIVIFLWVAVYGGFCLLTGGPYLLGLLLLFMALVNLDAHYKFSYSLYLLARLWNKVNPNKLKKFVYWRYWEEFSNFDLIRKPDFDKPKIPEFVKKNVEISLSLTFKYMKERLESGEKIETPFFEIKENDASSGESP</sequence>
<organism evidence="2">
    <name type="scientific">marine sediment metagenome</name>
    <dbReference type="NCBI Taxonomy" id="412755"/>
    <lineage>
        <taxon>unclassified sequences</taxon>
        <taxon>metagenomes</taxon>
        <taxon>ecological metagenomes</taxon>
    </lineage>
</organism>
<name>A0A0F9U2W1_9ZZZZ</name>